<dbReference type="InterPro" id="IPR047775">
    <property type="entry name" value="Stress_YhcN-like"/>
</dbReference>
<dbReference type="SUPFAM" id="SSF159871">
    <property type="entry name" value="YdgH-like"/>
    <property type="match status" value="1"/>
</dbReference>
<feature type="domain" description="YdgH/BhsA/McbA-like" evidence="3">
    <location>
        <begin position="35"/>
        <end position="87"/>
    </location>
</feature>
<dbReference type="InterPro" id="IPR051096">
    <property type="entry name" value="BhsA/McbA_stress_biofilm_assoc"/>
</dbReference>
<dbReference type="PANTHER" id="PTHR34156">
    <property type="entry name" value="OUTER MEMBRANE PROTEIN-RELATED-RELATED"/>
    <property type="match status" value="1"/>
</dbReference>
<reference evidence="4 5" key="1">
    <citation type="submission" date="2016-04" db="EMBL/GenBank/DDBJ databases">
        <title>ATOL: Assembling a taxonomically balanced genome-scale reconstruction of the evolutionary history of the Enterobacteriaceae.</title>
        <authorList>
            <person name="Plunkett G.III."/>
            <person name="Neeno-Eckwall E.C."/>
            <person name="Glasner J.D."/>
            <person name="Perna N.T."/>
        </authorList>
    </citation>
    <scope>NUCLEOTIDE SEQUENCE [LARGE SCALE GENOMIC DNA]</scope>
    <source>
        <strain evidence="4 5">ATCC 51602</strain>
    </source>
</reference>
<evidence type="ECO:0000256" key="2">
    <source>
        <dbReference type="SAM" id="SignalP"/>
    </source>
</evidence>
<evidence type="ECO:0000256" key="1">
    <source>
        <dbReference type="ARBA" id="ARBA00022729"/>
    </source>
</evidence>
<dbReference type="PANTHER" id="PTHR34156:SF5">
    <property type="entry name" value="OUTER MEMBRANE PROTEIN"/>
    <property type="match status" value="1"/>
</dbReference>
<proteinExistence type="predicted"/>
<dbReference type="Pfam" id="PF07338">
    <property type="entry name" value="YdgH_BhsA-like"/>
    <property type="match status" value="1"/>
</dbReference>
<evidence type="ECO:0000313" key="4">
    <source>
        <dbReference type="EMBL" id="OAT29404.1"/>
    </source>
</evidence>
<organism evidence="4 5">
    <name type="scientific">Buttiauxella ferragutiae ATCC 51602</name>
    <dbReference type="NCBI Taxonomy" id="1354252"/>
    <lineage>
        <taxon>Bacteria</taxon>
        <taxon>Pseudomonadati</taxon>
        <taxon>Pseudomonadota</taxon>
        <taxon>Gammaproteobacteria</taxon>
        <taxon>Enterobacterales</taxon>
        <taxon>Enterobacteriaceae</taxon>
        <taxon>Buttiauxella</taxon>
    </lineage>
</organism>
<dbReference type="NCBIfam" id="NF033776">
    <property type="entry name" value="stress_YhcN"/>
    <property type="match status" value="1"/>
</dbReference>
<dbReference type="RefSeq" id="WP_064543059.1">
    <property type="nucleotide sequence ID" value="NZ_LXEQ01000026.1"/>
</dbReference>
<gene>
    <name evidence="4" type="ORF">M976_01339</name>
</gene>
<evidence type="ECO:0000259" key="3">
    <source>
        <dbReference type="Pfam" id="PF07338"/>
    </source>
</evidence>
<dbReference type="Proteomes" id="UP000078407">
    <property type="component" value="Unassembled WGS sequence"/>
</dbReference>
<dbReference type="InterPro" id="IPR010854">
    <property type="entry name" value="YdgH/BhsA/McbA-like_dom"/>
</dbReference>
<comment type="caution">
    <text evidence="4">The sequence shown here is derived from an EMBL/GenBank/DDBJ whole genome shotgun (WGS) entry which is preliminary data.</text>
</comment>
<name>A0ABX2WAU8_9ENTR</name>
<dbReference type="EMBL" id="LXEQ01000026">
    <property type="protein sequence ID" value="OAT29404.1"/>
    <property type="molecule type" value="Genomic_DNA"/>
</dbReference>
<evidence type="ECO:0000313" key="5">
    <source>
        <dbReference type="Proteomes" id="UP000078407"/>
    </source>
</evidence>
<protein>
    <submittedName>
        <fullName evidence="4">Exported protein</fullName>
    </submittedName>
</protein>
<keyword evidence="1 2" id="KW-0732">Signal</keyword>
<feature type="chain" id="PRO_5047544664" evidence="2">
    <location>
        <begin position="23"/>
        <end position="87"/>
    </location>
</feature>
<keyword evidence="5" id="KW-1185">Reference proteome</keyword>
<accession>A0ABX2WAU8</accession>
<feature type="signal peptide" evidence="2">
    <location>
        <begin position="1"/>
        <end position="22"/>
    </location>
</feature>
<sequence length="87" mass="9425">MNMKSTLVTASLLSMLSFGAFAATSINTEQAQNRQAMGSVSVSQVGSAPMDMHQLLNKKAEEQGASSYRIIEARTGDQWHATAELYK</sequence>
<dbReference type="Gene3D" id="3.30.1660.10">
    <property type="entry name" value="Flavin-binding protein dodecin"/>
    <property type="match status" value="1"/>
</dbReference>
<dbReference type="InterPro" id="IPR036275">
    <property type="entry name" value="YdgH-like_sf"/>
</dbReference>
<dbReference type="InterPro" id="IPR025543">
    <property type="entry name" value="Dodecin-like"/>
</dbReference>